<evidence type="ECO:0000313" key="3">
    <source>
        <dbReference type="Proteomes" id="UP001417504"/>
    </source>
</evidence>
<evidence type="ECO:0000256" key="1">
    <source>
        <dbReference type="SAM" id="Phobius"/>
    </source>
</evidence>
<evidence type="ECO:0000313" key="2">
    <source>
        <dbReference type="EMBL" id="KAK9138317.1"/>
    </source>
</evidence>
<name>A0AAP0JSV7_9MAGN</name>
<sequence length="225" mass="24982">MAKVDATLSSRVVTRTLLPVPAYLFSGRISSFHLSLLSRSLCQTSSNTSMSLFPFNSFSRRFCNSCLLEDSDIWLLGLTRFKIFNQTVLIAKSSETQIHILMEPNCFSTLESLYTNLARAVFPRPPRPTMAMIERVVLVLVLIALLLPGSLLPDSTLSMSSLSTIFCFSASLPTTFDSSTIEEVSRVPVTLQVFAMEVSAVVGVSWKLFFPSSISFSLLRMSRIE</sequence>
<dbReference type="Proteomes" id="UP001417504">
    <property type="component" value="Unassembled WGS sequence"/>
</dbReference>
<dbReference type="AlphaFoldDB" id="A0AAP0JSV7"/>
<accession>A0AAP0JSV7</accession>
<protein>
    <submittedName>
        <fullName evidence="2">Uncharacterized protein</fullName>
    </submittedName>
</protein>
<feature type="transmembrane region" description="Helical" evidence="1">
    <location>
        <begin position="132"/>
        <end position="152"/>
    </location>
</feature>
<reference evidence="2 3" key="1">
    <citation type="submission" date="2024-01" db="EMBL/GenBank/DDBJ databases">
        <title>Genome assemblies of Stephania.</title>
        <authorList>
            <person name="Yang L."/>
        </authorList>
    </citation>
    <scope>NUCLEOTIDE SEQUENCE [LARGE SCALE GENOMIC DNA]</scope>
    <source>
        <strain evidence="2">QJT</strain>
        <tissue evidence="2">Leaf</tissue>
    </source>
</reference>
<organism evidence="2 3">
    <name type="scientific">Stephania japonica</name>
    <dbReference type="NCBI Taxonomy" id="461633"/>
    <lineage>
        <taxon>Eukaryota</taxon>
        <taxon>Viridiplantae</taxon>
        <taxon>Streptophyta</taxon>
        <taxon>Embryophyta</taxon>
        <taxon>Tracheophyta</taxon>
        <taxon>Spermatophyta</taxon>
        <taxon>Magnoliopsida</taxon>
        <taxon>Ranunculales</taxon>
        <taxon>Menispermaceae</taxon>
        <taxon>Menispermoideae</taxon>
        <taxon>Cissampelideae</taxon>
        <taxon>Stephania</taxon>
    </lineage>
</organism>
<keyword evidence="3" id="KW-1185">Reference proteome</keyword>
<keyword evidence="1" id="KW-0472">Membrane</keyword>
<gene>
    <name evidence="2" type="ORF">Sjap_008911</name>
</gene>
<proteinExistence type="predicted"/>
<keyword evidence="1" id="KW-1133">Transmembrane helix</keyword>
<keyword evidence="1" id="KW-0812">Transmembrane</keyword>
<comment type="caution">
    <text evidence="2">The sequence shown here is derived from an EMBL/GenBank/DDBJ whole genome shotgun (WGS) entry which is preliminary data.</text>
</comment>
<dbReference type="EMBL" id="JBBNAE010000003">
    <property type="protein sequence ID" value="KAK9138317.1"/>
    <property type="molecule type" value="Genomic_DNA"/>
</dbReference>